<evidence type="ECO:0000256" key="3">
    <source>
        <dbReference type="ARBA" id="ARBA00038471"/>
    </source>
</evidence>
<dbReference type="NCBIfam" id="TIGR01614">
    <property type="entry name" value="PME_inhib"/>
    <property type="match status" value="1"/>
</dbReference>
<feature type="signal peptide" evidence="4">
    <location>
        <begin position="1"/>
        <end position="28"/>
    </location>
</feature>
<dbReference type="PANTHER" id="PTHR36710:SF18">
    <property type="entry name" value="PECTINESTERASE INHIBITOR 5-RELATED"/>
    <property type="match status" value="1"/>
</dbReference>
<dbReference type="EMBL" id="JAKUCV010005951">
    <property type="protein sequence ID" value="KAJ4829245.1"/>
    <property type="molecule type" value="Genomic_DNA"/>
</dbReference>
<comment type="similarity">
    <text evidence="3">Belongs to the PMEI family.</text>
</comment>
<dbReference type="SUPFAM" id="SSF101148">
    <property type="entry name" value="Plant invertase/pectin methylesterase inhibitor"/>
    <property type="match status" value="1"/>
</dbReference>
<evidence type="ECO:0000313" key="6">
    <source>
        <dbReference type="EMBL" id="KAJ4829245.1"/>
    </source>
</evidence>
<dbReference type="Pfam" id="PF04043">
    <property type="entry name" value="PMEI"/>
    <property type="match status" value="1"/>
</dbReference>
<organism evidence="6 7">
    <name type="scientific">Turnera subulata</name>
    <dbReference type="NCBI Taxonomy" id="218843"/>
    <lineage>
        <taxon>Eukaryota</taxon>
        <taxon>Viridiplantae</taxon>
        <taxon>Streptophyta</taxon>
        <taxon>Embryophyta</taxon>
        <taxon>Tracheophyta</taxon>
        <taxon>Spermatophyta</taxon>
        <taxon>Magnoliopsida</taxon>
        <taxon>eudicotyledons</taxon>
        <taxon>Gunneridae</taxon>
        <taxon>Pentapetalae</taxon>
        <taxon>rosids</taxon>
        <taxon>fabids</taxon>
        <taxon>Malpighiales</taxon>
        <taxon>Passifloraceae</taxon>
        <taxon>Turnera</taxon>
    </lineage>
</organism>
<dbReference type="FunFam" id="1.20.140.40:FF:000008">
    <property type="entry name" value="Invertase/pectin methylesterase inhibitor family protein"/>
    <property type="match status" value="1"/>
</dbReference>
<evidence type="ECO:0000256" key="4">
    <source>
        <dbReference type="SAM" id="SignalP"/>
    </source>
</evidence>
<dbReference type="SMART" id="SM00856">
    <property type="entry name" value="PMEI"/>
    <property type="match status" value="1"/>
</dbReference>
<reference evidence="6" key="1">
    <citation type="submission" date="2022-02" db="EMBL/GenBank/DDBJ databases">
        <authorList>
            <person name="Henning P.M."/>
            <person name="McCubbin A.G."/>
            <person name="Shore J.S."/>
        </authorList>
    </citation>
    <scope>NUCLEOTIDE SEQUENCE</scope>
    <source>
        <strain evidence="6">F60SS</strain>
        <tissue evidence="6">Leaves</tissue>
    </source>
</reference>
<dbReference type="Gene3D" id="1.20.140.40">
    <property type="entry name" value="Invertase/pectin methylesterase inhibitor family protein"/>
    <property type="match status" value="1"/>
</dbReference>
<feature type="domain" description="Pectinesterase inhibitor" evidence="5">
    <location>
        <begin position="26"/>
        <end position="171"/>
    </location>
</feature>
<dbReference type="InterPro" id="IPR006501">
    <property type="entry name" value="Pectinesterase_inhib_dom"/>
</dbReference>
<name>A0A9Q0J6F8_9ROSI</name>
<reference evidence="6" key="2">
    <citation type="journal article" date="2023" name="Plants (Basel)">
        <title>Annotation of the Turnera subulata (Passifloraceae) Draft Genome Reveals the S-Locus Evolved after the Divergence of Turneroideae from Passifloroideae in a Stepwise Manner.</title>
        <authorList>
            <person name="Henning P.M."/>
            <person name="Roalson E.H."/>
            <person name="Mir W."/>
            <person name="McCubbin A.G."/>
            <person name="Shore J.S."/>
        </authorList>
    </citation>
    <scope>NUCLEOTIDE SEQUENCE</scope>
    <source>
        <strain evidence="6">F60SS</strain>
    </source>
</reference>
<dbReference type="InterPro" id="IPR035513">
    <property type="entry name" value="Invertase/methylesterase_inhib"/>
</dbReference>
<dbReference type="AlphaFoldDB" id="A0A9Q0J6F8"/>
<evidence type="ECO:0000256" key="1">
    <source>
        <dbReference type="ARBA" id="ARBA00022729"/>
    </source>
</evidence>
<accession>A0A9Q0J6F8</accession>
<sequence>MKVTIFKFLLTLMFVVIYQASTIPPVNADLIDDACKKTDFPKLCASTVRSDGRWDIVDVKQIADVVLDQTAIKVNATLQQAQKLISQTIDPDVKKTLNFCSGLYESAIDSDIPDALNNVESEDYKTAIEDAKAVGKDAKGCEDAFTAAKVSSPLASHNKNLSQLGRIAVQIIQILA</sequence>
<dbReference type="OrthoDB" id="820991at2759"/>
<dbReference type="InterPro" id="IPR052421">
    <property type="entry name" value="PCW_Enzyme_Inhibitor"/>
</dbReference>
<dbReference type="PANTHER" id="PTHR36710">
    <property type="entry name" value="PECTINESTERASE INHIBITOR-LIKE"/>
    <property type="match status" value="1"/>
</dbReference>
<comment type="caution">
    <text evidence="6">The sequence shown here is derived from an EMBL/GenBank/DDBJ whole genome shotgun (WGS) entry which is preliminary data.</text>
</comment>
<keyword evidence="2" id="KW-1015">Disulfide bond</keyword>
<feature type="chain" id="PRO_5040331825" description="Pectinesterase inhibitor domain-containing protein" evidence="4">
    <location>
        <begin position="29"/>
        <end position="176"/>
    </location>
</feature>
<protein>
    <recommendedName>
        <fullName evidence="5">Pectinesterase inhibitor domain-containing protein</fullName>
    </recommendedName>
</protein>
<evidence type="ECO:0000259" key="5">
    <source>
        <dbReference type="SMART" id="SM00856"/>
    </source>
</evidence>
<evidence type="ECO:0000256" key="2">
    <source>
        <dbReference type="ARBA" id="ARBA00023157"/>
    </source>
</evidence>
<proteinExistence type="inferred from homology"/>
<dbReference type="Proteomes" id="UP001141552">
    <property type="component" value="Unassembled WGS sequence"/>
</dbReference>
<keyword evidence="7" id="KW-1185">Reference proteome</keyword>
<dbReference type="GO" id="GO:0046910">
    <property type="term" value="F:pectinesterase inhibitor activity"/>
    <property type="evidence" value="ECO:0007669"/>
    <property type="project" value="UniProtKB-ARBA"/>
</dbReference>
<gene>
    <name evidence="6" type="ORF">Tsubulata_016571</name>
</gene>
<evidence type="ECO:0000313" key="7">
    <source>
        <dbReference type="Proteomes" id="UP001141552"/>
    </source>
</evidence>
<keyword evidence="1 4" id="KW-0732">Signal</keyword>